<evidence type="ECO:0000256" key="1">
    <source>
        <dbReference type="SAM" id="MobiDB-lite"/>
    </source>
</evidence>
<dbReference type="Proteomes" id="UP001602058">
    <property type="component" value="Unassembled WGS sequence"/>
</dbReference>
<reference evidence="3 4" key="1">
    <citation type="submission" date="2024-10" db="EMBL/GenBank/DDBJ databases">
        <title>The Natural Products Discovery Center: Release of the First 8490 Sequenced Strains for Exploring Actinobacteria Biosynthetic Diversity.</title>
        <authorList>
            <person name="Kalkreuter E."/>
            <person name="Kautsar S.A."/>
            <person name="Yang D."/>
            <person name="Bader C.D."/>
            <person name="Teijaro C.N."/>
            <person name="Fluegel L."/>
            <person name="Davis C.M."/>
            <person name="Simpson J.R."/>
            <person name="Lauterbach L."/>
            <person name="Steele A.D."/>
            <person name="Gui C."/>
            <person name="Meng S."/>
            <person name="Li G."/>
            <person name="Viehrig K."/>
            <person name="Ye F."/>
            <person name="Su P."/>
            <person name="Kiefer A.F."/>
            <person name="Nichols A."/>
            <person name="Cepeda A.J."/>
            <person name="Yan W."/>
            <person name="Fan B."/>
            <person name="Jiang Y."/>
            <person name="Adhikari A."/>
            <person name="Zheng C.-J."/>
            <person name="Schuster L."/>
            <person name="Cowan T.M."/>
            <person name="Smanski M.J."/>
            <person name="Chevrette M.G."/>
            <person name="De Carvalho L.P.S."/>
            <person name="Shen B."/>
        </authorList>
    </citation>
    <scope>NUCLEOTIDE SEQUENCE [LARGE SCALE GENOMIC DNA]</scope>
    <source>
        <strain evidence="3 4">NPDC001390</strain>
    </source>
</reference>
<dbReference type="RefSeq" id="WP_134039639.1">
    <property type="nucleotide sequence ID" value="NZ_BMVM01000003.1"/>
</dbReference>
<feature type="chain" id="PRO_5046205476" evidence="2">
    <location>
        <begin position="29"/>
        <end position="120"/>
    </location>
</feature>
<feature type="signal peptide" evidence="2">
    <location>
        <begin position="1"/>
        <end position="28"/>
    </location>
</feature>
<proteinExistence type="predicted"/>
<keyword evidence="3" id="KW-0067">ATP-binding</keyword>
<gene>
    <name evidence="3" type="ORF">ACFY1D_26515</name>
</gene>
<feature type="region of interest" description="Disordered" evidence="1">
    <location>
        <begin position="66"/>
        <end position="89"/>
    </location>
</feature>
<evidence type="ECO:0000256" key="2">
    <source>
        <dbReference type="SAM" id="SignalP"/>
    </source>
</evidence>
<keyword evidence="2" id="KW-0732">Signal</keyword>
<organism evidence="3 4">
    <name type="scientific">Streptomyces bluensis</name>
    <dbReference type="NCBI Taxonomy" id="33897"/>
    <lineage>
        <taxon>Bacteria</taxon>
        <taxon>Bacillati</taxon>
        <taxon>Actinomycetota</taxon>
        <taxon>Actinomycetes</taxon>
        <taxon>Kitasatosporales</taxon>
        <taxon>Streptomycetaceae</taxon>
        <taxon>Streptomyces</taxon>
    </lineage>
</organism>
<name>A0ABW6UQG2_9ACTN</name>
<sequence length="120" mass="10958">MKQSAAKTLSVAALGAAFAAAGAGAANAAPGVPAAPQALGTVTQALPAQNVSKALPGAGGVVTQGQSALGAGLESAQPTTDKVVSGGPTNPAAKLLGGLPVKALSGKGKGVNGLPLGGAV</sequence>
<keyword evidence="4" id="KW-1185">Reference proteome</keyword>
<keyword evidence="3" id="KW-0547">Nucleotide-binding</keyword>
<accession>A0ABW6UQG2</accession>
<dbReference type="GO" id="GO:0005524">
    <property type="term" value="F:ATP binding"/>
    <property type="evidence" value="ECO:0007669"/>
    <property type="project" value="UniProtKB-KW"/>
</dbReference>
<dbReference type="EMBL" id="JBIAWJ010000015">
    <property type="protein sequence ID" value="MFF4524953.1"/>
    <property type="molecule type" value="Genomic_DNA"/>
</dbReference>
<comment type="caution">
    <text evidence="3">The sequence shown here is derived from an EMBL/GenBank/DDBJ whole genome shotgun (WGS) entry which is preliminary data.</text>
</comment>
<protein>
    <submittedName>
        <fullName evidence="3">ATP-binding protein</fullName>
    </submittedName>
</protein>
<evidence type="ECO:0000313" key="3">
    <source>
        <dbReference type="EMBL" id="MFF4524953.1"/>
    </source>
</evidence>
<evidence type="ECO:0000313" key="4">
    <source>
        <dbReference type="Proteomes" id="UP001602058"/>
    </source>
</evidence>